<evidence type="ECO:0000256" key="2">
    <source>
        <dbReference type="ARBA" id="ARBA00022448"/>
    </source>
</evidence>
<comment type="subcellular location">
    <subcellularLocation>
        <location evidence="1 7">Cell membrane</location>
        <topology evidence="1 7">Multi-pass membrane protein</topology>
    </subcellularLocation>
</comment>
<protein>
    <submittedName>
        <fullName evidence="10">Dipeptide ABC transporter permease DppC</fullName>
    </submittedName>
</protein>
<keyword evidence="3" id="KW-1003">Cell membrane</keyword>
<dbReference type="InterPro" id="IPR035906">
    <property type="entry name" value="MetI-like_sf"/>
</dbReference>
<keyword evidence="4 7" id="KW-0812">Transmembrane</keyword>
<feature type="transmembrane region" description="Helical" evidence="7">
    <location>
        <begin position="107"/>
        <end position="132"/>
    </location>
</feature>
<dbReference type="GO" id="GO:0005886">
    <property type="term" value="C:plasma membrane"/>
    <property type="evidence" value="ECO:0007669"/>
    <property type="project" value="UniProtKB-SubCell"/>
</dbReference>
<feature type="domain" description="ABC transmembrane type-1" evidence="9">
    <location>
        <begin position="105"/>
        <end position="298"/>
    </location>
</feature>
<evidence type="ECO:0000256" key="5">
    <source>
        <dbReference type="ARBA" id="ARBA00022989"/>
    </source>
</evidence>
<dbReference type="OrthoDB" id="9812701at2"/>
<organism evidence="10 11">
    <name type="scientific">Rubrobacter xylanophilus</name>
    <dbReference type="NCBI Taxonomy" id="49319"/>
    <lineage>
        <taxon>Bacteria</taxon>
        <taxon>Bacillati</taxon>
        <taxon>Actinomycetota</taxon>
        <taxon>Rubrobacteria</taxon>
        <taxon>Rubrobacterales</taxon>
        <taxon>Rubrobacteraceae</taxon>
        <taxon>Rubrobacter</taxon>
    </lineage>
</organism>
<dbReference type="Pfam" id="PF12911">
    <property type="entry name" value="OppC_N"/>
    <property type="match status" value="1"/>
</dbReference>
<dbReference type="PANTHER" id="PTHR43386:SF1">
    <property type="entry name" value="D,D-DIPEPTIDE TRANSPORT SYSTEM PERMEASE PROTEIN DDPC-RELATED"/>
    <property type="match status" value="1"/>
</dbReference>
<feature type="region of interest" description="Disordered" evidence="8">
    <location>
        <begin position="1"/>
        <end position="24"/>
    </location>
</feature>
<dbReference type="PANTHER" id="PTHR43386">
    <property type="entry name" value="OLIGOPEPTIDE TRANSPORT SYSTEM PERMEASE PROTEIN APPC"/>
    <property type="match status" value="1"/>
</dbReference>
<feature type="transmembrane region" description="Helical" evidence="7">
    <location>
        <begin position="226"/>
        <end position="249"/>
    </location>
</feature>
<evidence type="ECO:0000256" key="1">
    <source>
        <dbReference type="ARBA" id="ARBA00004651"/>
    </source>
</evidence>
<evidence type="ECO:0000256" key="4">
    <source>
        <dbReference type="ARBA" id="ARBA00022692"/>
    </source>
</evidence>
<evidence type="ECO:0000259" key="9">
    <source>
        <dbReference type="PROSITE" id="PS50928"/>
    </source>
</evidence>
<evidence type="ECO:0000313" key="10">
    <source>
        <dbReference type="EMBL" id="BBL79775.1"/>
    </source>
</evidence>
<dbReference type="Proteomes" id="UP000318065">
    <property type="component" value="Chromosome"/>
</dbReference>
<keyword evidence="2 7" id="KW-0813">Transport</keyword>
<keyword evidence="11" id="KW-1185">Reference proteome</keyword>
<dbReference type="CDD" id="cd06261">
    <property type="entry name" value="TM_PBP2"/>
    <property type="match status" value="1"/>
</dbReference>
<dbReference type="InterPro" id="IPR025966">
    <property type="entry name" value="OppC_N"/>
</dbReference>
<evidence type="ECO:0000313" key="11">
    <source>
        <dbReference type="Proteomes" id="UP000318065"/>
    </source>
</evidence>
<proteinExistence type="inferred from homology"/>
<gene>
    <name evidence="10" type="ORF">RxyAA322_16290</name>
</gene>
<dbReference type="InterPro" id="IPR000515">
    <property type="entry name" value="MetI-like"/>
</dbReference>
<dbReference type="GO" id="GO:0055085">
    <property type="term" value="P:transmembrane transport"/>
    <property type="evidence" value="ECO:0007669"/>
    <property type="project" value="InterPro"/>
</dbReference>
<feature type="transmembrane region" description="Helical" evidence="7">
    <location>
        <begin position="44"/>
        <end position="66"/>
    </location>
</feature>
<evidence type="ECO:0000256" key="7">
    <source>
        <dbReference type="RuleBase" id="RU363032"/>
    </source>
</evidence>
<keyword evidence="5 7" id="KW-1133">Transmembrane helix</keyword>
<comment type="similarity">
    <text evidence="7">Belongs to the binding-protein-dependent transport system permease family.</text>
</comment>
<dbReference type="SUPFAM" id="SSF161098">
    <property type="entry name" value="MetI-like"/>
    <property type="match status" value="1"/>
</dbReference>
<sequence>MAEARLPKGSGGGPVAGPELATPQAVRTRSRWSDFRRAFVSNRLAVAGAVVMAAFVLMAVFAPLIAPYDPLAQNLTEKFAPPSAEHPLGQDELGRDILSRIIYGARISLTAGIAAVAFATVVGTLVGVVSGYAGGWVDSVLMRLMDVLLAFPSILLAIVIVTILGQGLTNAMLAVGIVLLPQIARVVRSSVISVRERDYVEAERAIGASHARIVFSAILPNSMAPLIVQATLALATAILDVAALSFLGLGAQPPTPEWGAMLTDAFRSGFGVFVNGQHAILFPGIAIALAVLSVNFIGDGLRDALDPRHRR</sequence>
<name>A0A510HKF8_9ACTN</name>
<keyword evidence="6 7" id="KW-0472">Membrane</keyword>
<evidence type="ECO:0000256" key="6">
    <source>
        <dbReference type="ARBA" id="ARBA00023136"/>
    </source>
</evidence>
<feature type="transmembrane region" description="Helical" evidence="7">
    <location>
        <begin position="280"/>
        <end position="301"/>
    </location>
</feature>
<feature type="transmembrane region" description="Helical" evidence="7">
    <location>
        <begin position="144"/>
        <end position="165"/>
    </location>
</feature>
<dbReference type="RefSeq" id="WP_143527820.1">
    <property type="nucleotide sequence ID" value="NZ_AP019791.1"/>
</dbReference>
<dbReference type="InterPro" id="IPR050366">
    <property type="entry name" value="BP-dependent_transpt_permease"/>
</dbReference>
<dbReference type="EMBL" id="AP019791">
    <property type="protein sequence ID" value="BBL79775.1"/>
    <property type="molecule type" value="Genomic_DNA"/>
</dbReference>
<evidence type="ECO:0000256" key="8">
    <source>
        <dbReference type="SAM" id="MobiDB-lite"/>
    </source>
</evidence>
<dbReference type="PROSITE" id="PS50928">
    <property type="entry name" value="ABC_TM1"/>
    <property type="match status" value="1"/>
</dbReference>
<reference evidence="10" key="1">
    <citation type="journal article" date="2019" name="Microbiol. Resour. Announc.">
        <title>Complete Genome Sequence of Rubrobacter xylanophilus Strain AA3-22, Isolated from Arima Onsen in Japan.</title>
        <authorList>
            <person name="Tomariguchi N."/>
            <person name="Miyazaki K."/>
        </authorList>
    </citation>
    <scope>NUCLEOTIDE SEQUENCE [LARGE SCALE GENOMIC DNA]</scope>
    <source>
        <strain evidence="10">AA3-22</strain>
    </source>
</reference>
<evidence type="ECO:0000256" key="3">
    <source>
        <dbReference type="ARBA" id="ARBA00022475"/>
    </source>
</evidence>
<dbReference type="AlphaFoldDB" id="A0A510HKF8"/>
<accession>A0A510HKF8</accession>
<dbReference type="Pfam" id="PF00528">
    <property type="entry name" value="BPD_transp_1"/>
    <property type="match status" value="1"/>
</dbReference>
<dbReference type="Gene3D" id="1.10.3720.10">
    <property type="entry name" value="MetI-like"/>
    <property type="match status" value="1"/>
</dbReference>